<dbReference type="AlphaFoldDB" id="A0AAQ3MG50"/>
<dbReference type="Gene3D" id="3.30.260.10">
    <property type="entry name" value="TCP-1-like chaperonin intermediate domain"/>
    <property type="match status" value="1"/>
</dbReference>
<keyword evidence="13" id="KW-1185">Reference proteome</keyword>
<dbReference type="GO" id="GO:0016887">
    <property type="term" value="F:ATP hydrolysis activity"/>
    <property type="evidence" value="ECO:0007669"/>
    <property type="project" value="InterPro"/>
</dbReference>
<dbReference type="SUPFAM" id="SSF48592">
    <property type="entry name" value="GroEL equatorial domain-like"/>
    <property type="match status" value="1"/>
</dbReference>
<dbReference type="InterPro" id="IPR027409">
    <property type="entry name" value="GroEL-like_apical_dom_sf"/>
</dbReference>
<dbReference type="GO" id="GO:0005737">
    <property type="term" value="C:cytoplasm"/>
    <property type="evidence" value="ECO:0007669"/>
    <property type="project" value="UniProtKB-SubCell"/>
</dbReference>
<dbReference type="GO" id="GO:0140662">
    <property type="term" value="F:ATP-dependent protein folding chaperone"/>
    <property type="evidence" value="ECO:0007669"/>
    <property type="project" value="InterPro"/>
</dbReference>
<dbReference type="FunFam" id="2.40.70.10:FF:000021">
    <property type="entry name" value="Aspartyl protease AED1"/>
    <property type="match status" value="1"/>
</dbReference>
<dbReference type="GO" id="GO:0004190">
    <property type="term" value="F:aspartic-type endopeptidase activity"/>
    <property type="evidence" value="ECO:0007669"/>
    <property type="project" value="InterPro"/>
</dbReference>
<dbReference type="CDD" id="cd03341">
    <property type="entry name" value="TCP1_theta"/>
    <property type="match status" value="1"/>
</dbReference>
<comment type="similarity">
    <text evidence="2">Belongs to the peptidase A1 family.</text>
</comment>
<evidence type="ECO:0000256" key="1">
    <source>
        <dbReference type="ARBA" id="ARBA00004496"/>
    </source>
</evidence>
<dbReference type="InterPro" id="IPR027413">
    <property type="entry name" value="GROEL-like_equatorial_sf"/>
</dbReference>
<dbReference type="SUPFAM" id="SSF50630">
    <property type="entry name" value="Acid proteases"/>
    <property type="match status" value="1"/>
</dbReference>
<dbReference type="SUPFAM" id="SSF54849">
    <property type="entry name" value="GroEL-intermediate domain like"/>
    <property type="match status" value="1"/>
</dbReference>
<comment type="similarity">
    <text evidence="3 9">Belongs to the TCP-1 chaperonin family.</text>
</comment>
<dbReference type="InterPro" id="IPR032861">
    <property type="entry name" value="TAXi_N"/>
</dbReference>
<evidence type="ECO:0000256" key="7">
    <source>
        <dbReference type="ARBA" id="ARBA00023186"/>
    </source>
</evidence>
<sequence>MAMATPMLPFFLSLVSLCIISANEVCSLEEKKMFNVQMFQKKQQHGNQGCLLPESSEFSGNEKFLGREKGSIVLEMKDTGHCSKKKFDWNRRLQKQLILDDLRVRSMQNRIRKLVSRKKIEASQTQIPLASGINLQTLNYIVTMGLGRMNMTVIIDTGSDLTWVQCQPCMSCYNQQGPMFKPSTSSSYQSVSCNSSTCLSLQTATGNTGACGSNTSTCNYVVNYGDGSYTNGELGVEKLSIGGVSMSDFVFGCGRNNKGLFGGVSGLMGLGRSYLSLVSQTNATFGGVFSYCLPTIEAGSSGSLVLGNESSLFKNVTPISYTRMLPNPQLTNFYILNLTGIEIGGVALQAPSFGSYGVLIDSGTVITRLPPSVYKALKTEFLKQFTGFPSAPGFSILDTCFNLTGYDEVSTPTINLHFEDNAELKVDETGTFYVVKEDASQVCLAIASLSDEYDTAIIGNYQQRNQRILLSFSVSVRFLPPLLSKTRCCLLSKALPQPAVAQLLEGFSTIVKGSENTSRWKEKQICNPKAPLQTGFRVRVFSNCKNMGFNIQPYGIQSMLKEGHKHLSGLDEAVLKNIDACKQLSAITRTSLGPNGMNKMVINHLDKLFVTNDAATIVNELEVQHPAAKILVLAGKAQQEEIGDGANLTISFAGELLQGAEELIRMGLHPSEIISGYTKAINKTVQILDDLVEEGSETMDVRDKEQIVSRMKAAVASKQFGLENTICSLVADACIQVCPKNPANFNVDNIRVAKLLGGGLHNSTVVRGMVLKSDAVGTVKQAEKAKVAVFAGGVDTSATETKGTVLIHSAEQLENYSKTEEAKIEELIKAVADSGAKVIVSGGAVGEMALHFCERYNSKFELRRFCRTTGSVAMLKLSQPNPDDLGYVDSVSVQEIGGVRATSSYIDMQVTVVKNEEGGNSVATVVLRGSTESILDDLERAVDDGANTYKAMCRDSRIVPGAAATEIELAKRVKDFSFGETGLDQYAIAKFAESFEMIPRTLAENAGLNAMEIISSLYAEHASGNAKVGIDLEGGCKDVSTLSIWDLHVTKLFALKYAVDAACTVLRVDQIIMAKPAGGPRRGEQPAGADED</sequence>
<dbReference type="InterPro" id="IPR032799">
    <property type="entry name" value="TAXi_C"/>
</dbReference>
<keyword evidence="10" id="KW-0732">Signal</keyword>
<keyword evidence="4" id="KW-0963">Cytoplasm</keyword>
<dbReference type="InterPro" id="IPR033873">
    <property type="entry name" value="CND41-like"/>
</dbReference>
<evidence type="ECO:0000256" key="9">
    <source>
        <dbReference type="RuleBase" id="RU004187"/>
    </source>
</evidence>
<dbReference type="PROSITE" id="PS00750">
    <property type="entry name" value="TCP1_1"/>
    <property type="match status" value="1"/>
</dbReference>
<dbReference type="PROSITE" id="PS00141">
    <property type="entry name" value="ASP_PROTEASE"/>
    <property type="match status" value="1"/>
</dbReference>
<comment type="subcellular location">
    <subcellularLocation>
        <location evidence="1">Cytoplasm</location>
    </subcellularLocation>
</comment>
<evidence type="ECO:0000259" key="11">
    <source>
        <dbReference type="PROSITE" id="PS51767"/>
    </source>
</evidence>
<dbReference type="Proteomes" id="UP001374535">
    <property type="component" value="Chromosome 11"/>
</dbReference>
<organism evidence="12 13">
    <name type="scientific">Vigna mungo</name>
    <name type="common">Black gram</name>
    <name type="synonym">Phaseolus mungo</name>
    <dbReference type="NCBI Taxonomy" id="3915"/>
    <lineage>
        <taxon>Eukaryota</taxon>
        <taxon>Viridiplantae</taxon>
        <taxon>Streptophyta</taxon>
        <taxon>Embryophyta</taxon>
        <taxon>Tracheophyta</taxon>
        <taxon>Spermatophyta</taxon>
        <taxon>Magnoliopsida</taxon>
        <taxon>eudicotyledons</taxon>
        <taxon>Gunneridae</taxon>
        <taxon>Pentapetalae</taxon>
        <taxon>rosids</taxon>
        <taxon>fabids</taxon>
        <taxon>Fabales</taxon>
        <taxon>Fabaceae</taxon>
        <taxon>Papilionoideae</taxon>
        <taxon>50 kb inversion clade</taxon>
        <taxon>NPAAA clade</taxon>
        <taxon>indigoferoid/millettioid clade</taxon>
        <taxon>Phaseoleae</taxon>
        <taxon>Vigna</taxon>
    </lineage>
</organism>
<dbReference type="PRINTS" id="PR00304">
    <property type="entry name" value="TCOMPLEXTCP1"/>
</dbReference>
<gene>
    <name evidence="12" type="ORF">V8G54_035891</name>
</gene>
<evidence type="ECO:0000256" key="4">
    <source>
        <dbReference type="ARBA" id="ARBA00022490"/>
    </source>
</evidence>
<dbReference type="Pfam" id="PF14543">
    <property type="entry name" value="TAXi_N"/>
    <property type="match status" value="1"/>
</dbReference>
<dbReference type="NCBIfam" id="TIGR02346">
    <property type="entry name" value="chap_CCT_theta"/>
    <property type="match status" value="1"/>
</dbReference>
<dbReference type="Pfam" id="PF00118">
    <property type="entry name" value="Cpn60_TCP1"/>
    <property type="match status" value="1"/>
</dbReference>
<protein>
    <recommendedName>
        <fullName evidence="8">CCT-theta</fullName>
    </recommendedName>
</protein>
<dbReference type="CDD" id="cd05472">
    <property type="entry name" value="cnd41_like"/>
    <property type="match status" value="1"/>
</dbReference>
<dbReference type="InterPro" id="IPR021109">
    <property type="entry name" value="Peptidase_aspartic_dom_sf"/>
</dbReference>
<dbReference type="InterPro" id="IPR033121">
    <property type="entry name" value="PEPTIDASE_A1"/>
</dbReference>
<dbReference type="EMBL" id="CP144690">
    <property type="protein sequence ID" value="WVY90377.1"/>
    <property type="molecule type" value="Genomic_DNA"/>
</dbReference>
<dbReference type="Gene3D" id="3.50.7.10">
    <property type="entry name" value="GroEL"/>
    <property type="match status" value="1"/>
</dbReference>
<keyword evidence="7 9" id="KW-0143">Chaperone</keyword>
<feature type="signal peptide" evidence="10">
    <location>
        <begin position="1"/>
        <end position="22"/>
    </location>
</feature>
<dbReference type="Gene3D" id="2.40.70.10">
    <property type="entry name" value="Acid Proteases"/>
    <property type="match status" value="2"/>
</dbReference>
<evidence type="ECO:0000256" key="5">
    <source>
        <dbReference type="ARBA" id="ARBA00022741"/>
    </source>
</evidence>
<dbReference type="GO" id="GO:0051082">
    <property type="term" value="F:unfolded protein binding"/>
    <property type="evidence" value="ECO:0007669"/>
    <property type="project" value="InterPro"/>
</dbReference>
<dbReference type="GO" id="GO:0006508">
    <property type="term" value="P:proteolysis"/>
    <property type="evidence" value="ECO:0007669"/>
    <property type="project" value="InterPro"/>
</dbReference>
<name>A0AAQ3MG50_VIGMU</name>
<dbReference type="Gene3D" id="1.10.560.10">
    <property type="entry name" value="GroEL-like equatorial domain"/>
    <property type="match status" value="1"/>
</dbReference>
<dbReference type="FunFam" id="2.40.70.10:FF:000049">
    <property type="entry name" value="Aspartyl protease AED1"/>
    <property type="match status" value="1"/>
</dbReference>
<evidence type="ECO:0000256" key="10">
    <source>
        <dbReference type="SAM" id="SignalP"/>
    </source>
</evidence>
<dbReference type="InterPro" id="IPR012721">
    <property type="entry name" value="Chap_CCT_theta"/>
</dbReference>
<evidence type="ECO:0000313" key="13">
    <source>
        <dbReference type="Proteomes" id="UP001374535"/>
    </source>
</evidence>
<dbReference type="SUPFAM" id="SSF52029">
    <property type="entry name" value="GroEL apical domain-like"/>
    <property type="match status" value="1"/>
</dbReference>
<feature type="chain" id="PRO_5042941569" description="CCT-theta" evidence="10">
    <location>
        <begin position="23"/>
        <end position="1092"/>
    </location>
</feature>
<dbReference type="InterPro" id="IPR002423">
    <property type="entry name" value="Cpn60/GroEL/TCP-1"/>
</dbReference>
<accession>A0AAQ3MG50</accession>
<dbReference type="PANTHER" id="PTHR11353">
    <property type="entry name" value="CHAPERONIN"/>
    <property type="match status" value="1"/>
</dbReference>
<keyword evidence="6 9" id="KW-0067">ATP-binding</keyword>
<dbReference type="PROSITE" id="PS51767">
    <property type="entry name" value="PEPTIDASE_A1"/>
    <property type="match status" value="1"/>
</dbReference>
<proteinExistence type="inferred from homology"/>
<dbReference type="InterPro" id="IPR002194">
    <property type="entry name" value="Chaperonin_TCP-1_CS"/>
</dbReference>
<reference evidence="12 13" key="1">
    <citation type="journal article" date="2023" name="Life. Sci Alliance">
        <title>Evolutionary insights into 3D genome organization and epigenetic landscape of Vigna mungo.</title>
        <authorList>
            <person name="Junaid A."/>
            <person name="Singh B."/>
            <person name="Bhatia S."/>
        </authorList>
    </citation>
    <scope>NUCLEOTIDE SEQUENCE [LARGE SCALE GENOMIC DNA]</scope>
    <source>
        <strain evidence="12">Urdbean</strain>
    </source>
</reference>
<dbReference type="InterPro" id="IPR001969">
    <property type="entry name" value="Aspartic_peptidase_AS"/>
</dbReference>
<feature type="domain" description="Peptidase A1" evidence="11">
    <location>
        <begin position="140"/>
        <end position="480"/>
    </location>
</feature>
<evidence type="ECO:0000256" key="2">
    <source>
        <dbReference type="ARBA" id="ARBA00007447"/>
    </source>
</evidence>
<dbReference type="PROSITE" id="PS00751">
    <property type="entry name" value="TCP1_2"/>
    <property type="match status" value="1"/>
</dbReference>
<dbReference type="Pfam" id="PF14541">
    <property type="entry name" value="TAXi_C"/>
    <property type="match status" value="1"/>
</dbReference>
<dbReference type="InterPro" id="IPR017998">
    <property type="entry name" value="Chaperone_TCP-1"/>
</dbReference>
<evidence type="ECO:0000256" key="3">
    <source>
        <dbReference type="ARBA" id="ARBA00008020"/>
    </source>
</evidence>
<dbReference type="GO" id="GO:0005524">
    <property type="term" value="F:ATP binding"/>
    <property type="evidence" value="ECO:0007669"/>
    <property type="project" value="UniProtKB-KW"/>
</dbReference>
<dbReference type="FunFam" id="3.50.7.10:FF:000008">
    <property type="entry name" value="T-complex protein 1 subunit theta"/>
    <property type="match status" value="1"/>
</dbReference>
<evidence type="ECO:0000256" key="8">
    <source>
        <dbReference type="ARBA" id="ARBA00029602"/>
    </source>
</evidence>
<evidence type="ECO:0000256" key="6">
    <source>
        <dbReference type="ARBA" id="ARBA00022840"/>
    </source>
</evidence>
<dbReference type="InterPro" id="IPR027410">
    <property type="entry name" value="TCP-1-like_intermed_sf"/>
</dbReference>
<keyword evidence="5 9" id="KW-0547">Nucleotide-binding</keyword>
<evidence type="ECO:0000313" key="12">
    <source>
        <dbReference type="EMBL" id="WVY90377.1"/>
    </source>
</evidence>